<comment type="caution">
    <text evidence="4">The sequence shown here is derived from an EMBL/GenBank/DDBJ whole genome shotgun (WGS) entry which is preliminary data.</text>
</comment>
<protein>
    <submittedName>
        <fullName evidence="3">PP2C family protein-serine/threonine phosphatase</fullName>
    </submittedName>
    <submittedName>
        <fullName evidence="4">Serine phosphatase RsbU (Regulator of sigma subunit)</fullName>
    </submittedName>
</protein>
<reference evidence="3" key="1">
    <citation type="journal article" date="2014" name="Int. J. Syst. Evol. Microbiol.">
        <title>Complete genome of a new Firmicutes species belonging to the dominant human colonic microbiota ('Ruminococcus bicirculans') reveals two chromosomes and a selective capacity to utilize plant glucans.</title>
        <authorList>
            <consortium name="NISC Comparative Sequencing Program"/>
            <person name="Wegmann U."/>
            <person name="Louis P."/>
            <person name="Goesmann A."/>
            <person name="Henrissat B."/>
            <person name="Duncan S.H."/>
            <person name="Flint H.J."/>
        </authorList>
    </citation>
    <scope>NUCLEOTIDE SEQUENCE</scope>
    <source>
        <strain evidence="3">JCM 10667</strain>
    </source>
</reference>
<keyword evidence="1" id="KW-0378">Hydrolase</keyword>
<accession>A0A7W7I7X0</accession>
<keyword evidence="6" id="KW-1185">Reference proteome</keyword>
<evidence type="ECO:0000313" key="3">
    <source>
        <dbReference type="EMBL" id="GAA0583074.1"/>
    </source>
</evidence>
<dbReference type="Gene3D" id="3.30.450.40">
    <property type="match status" value="1"/>
</dbReference>
<sequence>MHDEPGNRDFAAIAGALWAAAPHELIDVAVRLVERHAHGTCAEVLLVDYRQAYLVRTAPGRAELSVDNTAPGRAFASQRIVREPPDPDGGRVLHLPLTVQGERLGVLSVRLPAGEPPWLAEFAGTAARALKIANQATDLFRRLRRRGRLTVAAEMQWDLLPAPSFDSGEFRFAGQLEPAYAVWGDNFDWAASEDRLTLTVSNGMGSGTEAAALTNLAISALRNARRSGDGITEQAALADQTLFARHRGERHMETLLLEFELATGLVRVVDAGSPIILRMRGNAIDSIGFDAQMPLGMFGDTGYVTEEFTAEPGDRLVVVSDGVNDALSPAGERYGEHALARALRRTRLQDPPEAARTMIRHFLDHHGDGEPADDAVIVCVDWTGRDG</sequence>
<dbReference type="EMBL" id="JACHMV010000001">
    <property type="protein sequence ID" value="MBB4772135.1"/>
    <property type="molecule type" value="Genomic_DNA"/>
</dbReference>
<evidence type="ECO:0000259" key="2">
    <source>
        <dbReference type="SMART" id="SM00331"/>
    </source>
</evidence>
<reference evidence="4 5" key="3">
    <citation type="submission" date="2020-08" db="EMBL/GenBank/DDBJ databases">
        <title>Sequencing the genomes of 1000 actinobacteria strains.</title>
        <authorList>
            <person name="Klenk H.-P."/>
        </authorList>
    </citation>
    <scope>NUCLEOTIDE SEQUENCE [LARGE SCALE GENOMIC DNA]</scope>
    <source>
        <strain evidence="4 5">DSM 44772</strain>
    </source>
</reference>
<dbReference type="SUPFAM" id="SSF81606">
    <property type="entry name" value="PP2C-like"/>
    <property type="match status" value="1"/>
</dbReference>
<dbReference type="PANTHER" id="PTHR43156">
    <property type="entry name" value="STAGE II SPORULATION PROTEIN E-RELATED"/>
    <property type="match status" value="1"/>
</dbReference>
<dbReference type="Pfam" id="PF07228">
    <property type="entry name" value="SpoIIE"/>
    <property type="match status" value="1"/>
</dbReference>
<dbReference type="AlphaFoldDB" id="A0A7W7I7X0"/>
<evidence type="ECO:0000313" key="6">
    <source>
        <dbReference type="Proteomes" id="UP001501427"/>
    </source>
</evidence>
<dbReference type="SMART" id="SM00331">
    <property type="entry name" value="PP2C_SIG"/>
    <property type="match status" value="1"/>
</dbReference>
<evidence type="ECO:0000256" key="1">
    <source>
        <dbReference type="ARBA" id="ARBA00022801"/>
    </source>
</evidence>
<organism evidence="4 5">
    <name type="scientific">Actinomadura livida</name>
    <dbReference type="NCBI Taxonomy" id="79909"/>
    <lineage>
        <taxon>Bacteria</taxon>
        <taxon>Bacillati</taxon>
        <taxon>Actinomycetota</taxon>
        <taxon>Actinomycetes</taxon>
        <taxon>Streptosporangiales</taxon>
        <taxon>Thermomonosporaceae</taxon>
        <taxon>Actinomadura</taxon>
    </lineage>
</organism>
<dbReference type="InterPro" id="IPR036457">
    <property type="entry name" value="PPM-type-like_dom_sf"/>
</dbReference>
<dbReference type="InterPro" id="IPR001932">
    <property type="entry name" value="PPM-type_phosphatase-like_dom"/>
</dbReference>
<dbReference type="RefSeq" id="WP_184879290.1">
    <property type="nucleotide sequence ID" value="NZ_BAAAHD010000056.1"/>
</dbReference>
<proteinExistence type="predicted"/>
<dbReference type="EMBL" id="BAAAHD010000056">
    <property type="protein sequence ID" value="GAA0583074.1"/>
    <property type="molecule type" value="Genomic_DNA"/>
</dbReference>
<evidence type="ECO:0000313" key="5">
    <source>
        <dbReference type="Proteomes" id="UP000549343"/>
    </source>
</evidence>
<dbReference type="Gene3D" id="3.60.40.10">
    <property type="entry name" value="PPM-type phosphatase domain"/>
    <property type="match status" value="1"/>
</dbReference>
<dbReference type="InterPro" id="IPR029016">
    <property type="entry name" value="GAF-like_dom_sf"/>
</dbReference>
<dbReference type="Proteomes" id="UP001501427">
    <property type="component" value="Unassembled WGS sequence"/>
</dbReference>
<dbReference type="PANTHER" id="PTHR43156:SF2">
    <property type="entry name" value="STAGE II SPORULATION PROTEIN E"/>
    <property type="match status" value="1"/>
</dbReference>
<gene>
    <name evidence="4" type="ORF">F4557_000553</name>
    <name evidence="3" type="ORF">GCM10009546_51840</name>
</gene>
<dbReference type="GO" id="GO:0016791">
    <property type="term" value="F:phosphatase activity"/>
    <property type="evidence" value="ECO:0007669"/>
    <property type="project" value="TreeGrafter"/>
</dbReference>
<reference evidence="3" key="4">
    <citation type="submission" date="2023-12" db="EMBL/GenBank/DDBJ databases">
        <authorList>
            <person name="Sun Q."/>
            <person name="Inoue M."/>
        </authorList>
    </citation>
    <scope>NUCLEOTIDE SEQUENCE</scope>
    <source>
        <strain evidence="3">JCM 10667</strain>
    </source>
</reference>
<feature type="domain" description="PPM-type phosphatase" evidence="2">
    <location>
        <begin position="167"/>
        <end position="382"/>
    </location>
</feature>
<dbReference type="Proteomes" id="UP000549343">
    <property type="component" value="Unassembled WGS sequence"/>
</dbReference>
<reference evidence="6" key="2">
    <citation type="journal article" date="2019" name="Int. J. Syst. Evol. Microbiol.">
        <title>The Global Catalogue of Microorganisms (GCM) 10K type strain sequencing project: providing services to taxonomists for standard genome sequencing and annotation.</title>
        <authorList>
            <consortium name="The Broad Institute Genomics Platform"/>
            <consortium name="The Broad Institute Genome Sequencing Center for Infectious Disease"/>
            <person name="Wu L."/>
            <person name="Ma J."/>
        </authorList>
    </citation>
    <scope>NUCLEOTIDE SEQUENCE [LARGE SCALE GENOMIC DNA]</scope>
    <source>
        <strain evidence="6">JCM 10667</strain>
    </source>
</reference>
<dbReference type="InterPro" id="IPR052016">
    <property type="entry name" value="Bact_Sigma-Reg"/>
</dbReference>
<name>A0A7W7I7X0_9ACTN</name>
<evidence type="ECO:0000313" key="4">
    <source>
        <dbReference type="EMBL" id="MBB4772135.1"/>
    </source>
</evidence>